<evidence type="ECO:0000259" key="3">
    <source>
        <dbReference type="SMART" id="SM00899"/>
    </source>
</evidence>
<feature type="domain" description="Ferrous iron transporter FeoA-like" evidence="3">
    <location>
        <begin position="2"/>
        <end position="75"/>
    </location>
</feature>
<dbReference type="Gene3D" id="2.30.30.90">
    <property type="match status" value="1"/>
</dbReference>
<evidence type="ECO:0000313" key="5">
    <source>
        <dbReference type="Proteomes" id="UP001596523"/>
    </source>
</evidence>
<feature type="region of interest" description="Disordered" evidence="2">
    <location>
        <begin position="1"/>
        <end position="24"/>
    </location>
</feature>
<evidence type="ECO:0000256" key="1">
    <source>
        <dbReference type="ARBA" id="ARBA00023004"/>
    </source>
</evidence>
<accession>A0ABW2JP81</accession>
<evidence type="ECO:0000256" key="2">
    <source>
        <dbReference type="SAM" id="MobiDB-lite"/>
    </source>
</evidence>
<keyword evidence="5" id="KW-1185">Reference proteome</keyword>
<dbReference type="RefSeq" id="WP_381833479.1">
    <property type="nucleotide sequence ID" value="NZ_JBHTCF010000010.1"/>
</dbReference>
<dbReference type="Pfam" id="PF04023">
    <property type="entry name" value="FeoA"/>
    <property type="match status" value="1"/>
</dbReference>
<dbReference type="SMART" id="SM00899">
    <property type="entry name" value="FeoA"/>
    <property type="match status" value="1"/>
</dbReference>
<name>A0ABW2JP81_9ACTN</name>
<dbReference type="Proteomes" id="UP001596523">
    <property type="component" value="Unassembled WGS sequence"/>
</dbReference>
<keyword evidence="1" id="KW-0408">Iron</keyword>
<dbReference type="InterPro" id="IPR038157">
    <property type="entry name" value="FeoA_core_dom"/>
</dbReference>
<reference evidence="5" key="1">
    <citation type="journal article" date="2019" name="Int. J. Syst. Evol. Microbiol.">
        <title>The Global Catalogue of Microorganisms (GCM) 10K type strain sequencing project: providing services to taxonomists for standard genome sequencing and annotation.</title>
        <authorList>
            <consortium name="The Broad Institute Genomics Platform"/>
            <consortium name="The Broad Institute Genome Sequencing Center for Infectious Disease"/>
            <person name="Wu L."/>
            <person name="Ma J."/>
        </authorList>
    </citation>
    <scope>NUCLEOTIDE SEQUENCE [LARGE SCALE GENOMIC DNA]</scope>
    <source>
        <strain evidence="5">SYNS20</strain>
    </source>
</reference>
<evidence type="ECO:0000313" key="4">
    <source>
        <dbReference type="EMBL" id="MFC7307117.1"/>
    </source>
</evidence>
<dbReference type="InterPro" id="IPR008988">
    <property type="entry name" value="Transcriptional_repressor_C"/>
</dbReference>
<gene>
    <name evidence="4" type="ORF">ACFQVC_23170</name>
</gene>
<dbReference type="SUPFAM" id="SSF50037">
    <property type="entry name" value="C-terminal domain of transcriptional repressors"/>
    <property type="match status" value="1"/>
</dbReference>
<dbReference type="InterPro" id="IPR007167">
    <property type="entry name" value="Fe-transptr_FeoA-like"/>
</dbReference>
<comment type="caution">
    <text evidence="4">The sequence shown here is derived from an EMBL/GenBank/DDBJ whole genome shotgun (WGS) entry which is preliminary data.</text>
</comment>
<organism evidence="4 5">
    <name type="scientific">Streptomyces monticola</name>
    <dbReference type="NCBI Taxonomy" id="2666263"/>
    <lineage>
        <taxon>Bacteria</taxon>
        <taxon>Bacillati</taxon>
        <taxon>Actinomycetota</taxon>
        <taxon>Actinomycetes</taxon>
        <taxon>Kitasatosporales</taxon>
        <taxon>Streptomycetaceae</taxon>
        <taxon>Streptomyces</taxon>
    </lineage>
</organism>
<sequence length="75" mass="7848">MPSLNDCRPGTTVRMAGIENPEGGTTARRRLLEFGFVPGAEVTVIARGATGGLLVGVGEARVALDFRTAAGLRHR</sequence>
<proteinExistence type="predicted"/>
<protein>
    <submittedName>
        <fullName evidence="4">Ferrous iron transport protein A</fullName>
    </submittedName>
</protein>
<dbReference type="EMBL" id="JBHTCF010000010">
    <property type="protein sequence ID" value="MFC7307117.1"/>
    <property type="molecule type" value="Genomic_DNA"/>
</dbReference>